<dbReference type="GO" id="GO:0042802">
    <property type="term" value="F:identical protein binding"/>
    <property type="evidence" value="ECO:0007669"/>
    <property type="project" value="UniProtKB-ARBA"/>
</dbReference>
<keyword evidence="4" id="KW-0808">Transferase</keyword>
<dbReference type="GO" id="GO:0071897">
    <property type="term" value="P:DNA biosynthetic process"/>
    <property type="evidence" value="ECO:0007669"/>
    <property type="project" value="UniProtKB-KW"/>
</dbReference>
<evidence type="ECO:0000256" key="6">
    <source>
        <dbReference type="ARBA" id="ARBA00022741"/>
    </source>
</evidence>
<dbReference type="Gene3D" id="3.40.50.300">
    <property type="entry name" value="P-loop containing nucleotide triphosphate hydrolases"/>
    <property type="match status" value="1"/>
</dbReference>
<reference evidence="12" key="1">
    <citation type="submission" date="2017-04" db="EMBL/GenBank/DDBJ databases">
        <title>Population genomics of picophytoplankton unveils novel chromosome hypervariability.</title>
        <authorList>
            <consortium name="DOE Joint Genome Institute"/>
            <person name="Blanc-Mathieu R."/>
            <person name="Krasovec M."/>
            <person name="Hebrard M."/>
            <person name="Yau S."/>
            <person name="Desgranges E."/>
            <person name="Martin J."/>
            <person name="Schackwitz W."/>
            <person name="Kuo A."/>
            <person name="Salin G."/>
            <person name="Donnadieu C."/>
            <person name="Desdevises Y."/>
            <person name="Sanchez-Ferandin S."/>
            <person name="Moreau H."/>
            <person name="Rivals E."/>
            <person name="Grigoriev I.V."/>
            <person name="Grimsley N."/>
            <person name="Eyre-Walker A."/>
            <person name="Piganeau G."/>
        </authorList>
    </citation>
    <scope>NUCLEOTIDE SEQUENCE [LARGE SCALE GENOMIC DNA]</scope>
    <source>
        <strain evidence="12">RCC 1115</strain>
    </source>
</reference>
<dbReference type="GO" id="GO:0005524">
    <property type="term" value="F:ATP binding"/>
    <property type="evidence" value="ECO:0007669"/>
    <property type="project" value="UniProtKB-KW"/>
</dbReference>
<evidence type="ECO:0000256" key="8">
    <source>
        <dbReference type="ARBA" id="ARBA00022833"/>
    </source>
</evidence>
<dbReference type="eggNOG" id="KOG3125">
    <property type="taxonomic scope" value="Eukaryota"/>
</dbReference>
<evidence type="ECO:0000256" key="7">
    <source>
        <dbReference type="ARBA" id="ARBA00022777"/>
    </source>
</evidence>
<evidence type="ECO:0000256" key="1">
    <source>
        <dbReference type="ARBA" id="ARBA00007587"/>
    </source>
</evidence>
<keyword evidence="3" id="KW-0237">DNA synthesis</keyword>
<dbReference type="GO" id="GO:0046104">
    <property type="term" value="P:thymidine metabolic process"/>
    <property type="evidence" value="ECO:0007669"/>
    <property type="project" value="TreeGrafter"/>
</dbReference>
<gene>
    <name evidence="12" type="ORF">BE221DRAFT_62374</name>
</gene>
<evidence type="ECO:0000256" key="10">
    <source>
        <dbReference type="ARBA" id="ARBA00048254"/>
    </source>
</evidence>
<comment type="similarity">
    <text evidence="1 11">Belongs to the thymidine kinase family.</text>
</comment>
<dbReference type="AlphaFoldDB" id="A0A1Y5HZ23"/>
<dbReference type="InterPro" id="IPR027417">
    <property type="entry name" value="P-loop_NTPase"/>
</dbReference>
<keyword evidence="5" id="KW-0479">Metal-binding</keyword>
<proteinExistence type="inferred from homology"/>
<dbReference type="Pfam" id="PF00265">
    <property type="entry name" value="TK"/>
    <property type="match status" value="1"/>
</dbReference>
<dbReference type="SUPFAM" id="SSF57716">
    <property type="entry name" value="Glucocorticoid receptor-like (DNA-binding domain)"/>
    <property type="match status" value="1"/>
</dbReference>
<dbReference type="PANTHER" id="PTHR11441:SF0">
    <property type="entry name" value="THYMIDINE KINASE, CYTOSOLIC"/>
    <property type="match status" value="1"/>
</dbReference>
<sequence length="320" mass="34431">MLTRIDEDGSKSGSLEVIFGPMFSGKSTELQRRLRRHNVANRRVLVVKYAGDNRYDGAVGSTTSAVTHDLATMPALPAKDLKNIDNVSHNYDVIGIDEGQFFDDVAHYCEKWAQAGKTVIVAALDATFQRKPFNSVLQLVPLAESVTKLTAVCTDCAADAAFTARTTKETAVEVIGGASSYKAVCRRCYAKYASEMHENGASVNVTSVKAAGTPLTKRVAESMSELTLKTPAPTESSFTFTTPATPQMARDTTQKMKNVDAMSSKSAKKSRGFGGPGRSPLGDFMNGSALVRNLSRRAGKCIALVHSRNSRCSALTLVFN</sequence>
<keyword evidence="9" id="KW-0067">ATP-binding</keyword>
<keyword evidence="8" id="KW-0862">Zinc</keyword>
<evidence type="ECO:0000313" key="12">
    <source>
        <dbReference type="EMBL" id="OUS42526.1"/>
    </source>
</evidence>
<name>A0A1Y5HZ23_OSTTA</name>
<evidence type="ECO:0000256" key="4">
    <source>
        <dbReference type="ARBA" id="ARBA00022679"/>
    </source>
</evidence>
<organism evidence="12">
    <name type="scientific">Ostreococcus tauri</name>
    <name type="common">Marine green alga</name>
    <dbReference type="NCBI Taxonomy" id="70448"/>
    <lineage>
        <taxon>Eukaryota</taxon>
        <taxon>Viridiplantae</taxon>
        <taxon>Chlorophyta</taxon>
        <taxon>Mamiellophyceae</taxon>
        <taxon>Mamiellales</taxon>
        <taxon>Bathycoccaceae</taxon>
        <taxon>Ostreococcus</taxon>
    </lineage>
</organism>
<dbReference type="PANTHER" id="PTHR11441">
    <property type="entry name" value="THYMIDINE KINASE"/>
    <property type="match status" value="1"/>
</dbReference>
<comment type="catalytic activity">
    <reaction evidence="10">
        <text>thymidine + ATP = dTMP + ADP + H(+)</text>
        <dbReference type="Rhea" id="RHEA:19129"/>
        <dbReference type="ChEBI" id="CHEBI:15378"/>
        <dbReference type="ChEBI" id="CHEBI:17748"/>
        <dbReference type="ChEBI" id="CHEBI:30616"/>
        <dbReference type="ChEBI" id="CHEBI:63528"/>
        <dbReference type="ChEBI" id="CHEBI:456216"/>
        <dbReference type="EC" id="2.7.1.21"/>
    </reaction>
</comment>
<dbReference type="InterPro" id="IPR001267">
    <property type="entry name" value="Thymidine_kinase"/>
</dbReference>
<protein>
    <recommendedName>
        <fullName evidence="2">thymidine kinase</fullName>
        <ecNumber evidence="2">2.7.1.21</ecNumber>
    </recommendedName>
</protein>
<keyword evidence="6" id="KW-0547">Nucleotide-binding</keyword>
<dbReference type="Proteomes" id="UP000195557">
    <property type="component" value="Unassembled WGS sequence"/>
</dbReference>
<evidence type="ECO:0000256" key="5">
    <source>
        <dbReference type="ARBA" id="ARBA00022723"/>
    </source>
</evidence>
<dbReference type="EMBL" id="KZ155838">
    <property type="protein sequence ID" value="OUS42526.1"/>
    <property type="molecule type" value="Genomic_DNA"/>
</dbReference>
<dbReference type="SUPFAM" id="SSF52540">
    <property type="entry name" value="P-loop containing nucleoside triphosphate hydrolases"/>
    <property type="match status" value="1"/>
</dbReference>
<evidence type="ECO:0000256" key="9">
    <source>
        <dbReference type="ARBA" id="ARBA00022840"/>
    </source>
</evidence>
<dbReference type="FunFam" id="3.40.50.300:FF:001270">
    <property type="entry name" value="Thymidine kinase"/>
    <property type="match status" value="1"/>
</dbReference>
<dbReference type="GO" id="GO:0046872">
    <property type="term" value="F:metal ion binding"/>
    <property type="evidence" value="ECO:0007669"/>
    <property type="project" value="UniProtKB-KW"/>
</dbReference>
<accession>A0A1Y5HZ23</accession>
<dbReference type="Gene3D" id="3.30.60.20">
    <property type="match status" value="1"/>
</dbReference>
<dbReference type="GO" id="GO:0004797">
    <property type="term" value="F:thymidine kinase activity"/>
    <property type="evidence" value="ECO:0007669"/>
    <property type="project" value="UniProtKB-EC"/>
</dbReference>
<evidence type="ECO:0000256" key="2">
    <source>
        <dbReference type="ARBA" id="ARBA00012118"/>
    </source>
</evidence>
<evidence type="ECO:0000256" key="3">
    <source>
        <dbReference type="ARBA" id="ARBA00022634"/>
    </source>
</evidence>
<dbReference type="EC" id="2.7.1.21" evidence="2"/>
<keyword evidence="7 12" id="KW-0418">Kinase</keyword>
<evidence type="ECO:0000256" key="11">
    <source>
        <dbReference type="RuleBase" id="RU004165"/>
    </source>
</evidence>